<evidence type="ECO:0000313" key="3">
    <source>
        <dbReference type="Proteomes" id="UP000265566"/>
    </source>
</evidence>
<dbReference type="Proteomes" id="UP000265566">
    <property type="component" value="Chromosome 5"/>
</dbReference>
<proteinExistence type="predicted"/>
<reference evidence="2" key="2">
    <citation type="journal article" date="2018" name="Nat. Plants">
        <title>Whole-genome landscape of Medicago truncatula symbiotic genes.</title>
        <authorList>
            <person name="Pecrix Y."/>
            <person name="Gamas P."/>
            <person name="Carrere S."/>
        </authorList>
    </citation>
    <scope>NUCLEOTIDE SEQUENCE</scope>
    <source>
        <tissue evidence="2">Leaves</tissue>
    </source>
</reference>
<dbReference type="AlphaFoldDB" id="A0A396HWM2"/>
<sequence>MVTCTEHLENLQNWTLDQRIKTRLEDTGFSHFNKLAKCQHDNKLMECVVSHFNSETCGFEFGVIKLIFGLKDVLNITGLHITSKPRHHADHPIH</sequence>
<organism evidence="2 3">
    <name type="scientific">Medicago truncatula</name>
    <name type="common">Barrel medic</name>
    <name type="synonym">Medicago tribuloides</name>
    <dbReference type="NCBI Taxonomy" id="3880"/>
    <lineage>
        <taxon>Eukaryota</taxon>
        <taxon>Viridiplantae</taxon>
        <taxon>Streptophyta</taxon>
        <taxon>Embryophyta</taxon>
        <taxon>Tracheophyta</taxon>
        <taxon>Spermatophyta</taxon>
        <taxon>Magnoliopsida</taxon>
        <taxon>eudicotyledons</taxon>
        <taxon>Gunneridae</taxon>
        <taxon>Pentapetalae</taxon>
        <taxon>rosids</taxon>
        <taxon>fabids</taxon>
        <taxon>Fabales</taxon>
        <taxon>Fabaceae</taxon>
        <taxon>Papilionoideae</taxon>
        <taxon>50 kb inversion clade</taxon>
        <taxon>NPAAA clade</taxon>
        <taxon>Hologalegina</taxon>
        <taxon>IRL clade</taxon>
        <taxon>Trifolieae</taxon>
        <taxon>Medicago</taxon>
    </lineage>
</organism>
<dbReference type="Gramene" id="rna31053">
    <property type="protein sequence ID" value="RHN55795.1"/>
    <property type="gene ID" value="gene31053"/>
</dbReference>
<comment type="caution">
    <text evidence="2">The sequence shown here is derived from an EMBL/GenBank/DDBJ whole genome shotgun (WGS) entry which is preliminary data.</text>
</comment>
<reference evidence="3" key="1">
    <citation type="journal article" date="2018" name="Nat. Plants">
        <title>Whole-genome landscape of Medicago truncatula symbiotic genes.</title>
        <authorList>
            <person name="Pecrix Y."/>
            <person name="Staton S.E."/>
            <person name="Sallet E."/>
            <person name="Lelandais-Briere C."/>
            <person name="Moreau S."/>
            <person name="Carrere S."/>
            <person name="Blein T."/>
            <person name="Jardinaud M.F."/>
            <person name="Latrasse D."/>
            <person name="Zouine M."/>
            <person name="Zahm M."/>
            <person name="Kreplak J."/>
            <person name="Mayjonade B."/>
            <person name="Satge C."/>
            <person name="Perez M."/>
            <person name="Cauet S."/>
            <person name="Marande W."/>
            <person name="Chantry-Darmon C."/>
            <person name="Lopez-Roques C."/>
            <person name="Bouchez O."/>
            <person name="Berard A."/>
            <person name="Debelle F."/>
            <person name="Munos S."/>
            <person name="Bendahmane A."/>
            <person name="Berges H."/>
            <person name="Niebel A."/>
            <person name="Buitink J."/>
            <person name="Frugier F."/>
            <person name="Benhamed M."/>
            <person name="Crespi M."/>
            <person name="Gouzy J."/>
            <person name="Gamas P."/>
        </authorList>
    </citation>
    <scope>NUCLEOTIDE SEQUENCE [LARGE SCALE GENOMIC DNA]</scope>
    <source>
        <strain evidence="3">cv. Jemalong A17</strain>
    </source>
</reference>
<name>A0A396HWM2_MEDTR</name>
<protein>
    <submittedName>
        <fullName evidence="2">Uncharacterized protein</fullName>
    </submittedName>
</protein>
<evidence type="ECO:0000313" key="1">
    <source>
        <dbReference type="EMBL" id="RHN55794.1"/>
    </source>
</evidence>
<evidence type="ECO:0000313" key="2">
    <source>
        <dbReference type="EMBL" id="RHN55795.1"/>
    </source>
</evidence>
<dbReference type="Gramene" id="rna31052">
    <property type="protein sequence ID" value="RHN55794.1"/>
    <property type="gene ID" value="gene31052"/>
</dbReference>
<gene>
    <name evidence="1" type="ORF">MtrunA17_Chr5g0422191</name>
    <name evidence="2" type="ORF">MtrunA17_Chr5g0422201</name>
</gene>
<dbReference type="EMBL" id="PSQE01000005">
    <property type="protein sequence ID" value="RHN55794.1"/>
    <property type="molecule type" value="Genomic_DNA"/>
</dbReference>
<accession>A0A396HWM2</accession>
<dbReference type="EMBL" id="PSQE01000005">
    <property type="protein sequence ID" value="RHN55795.1"/>
    <property type="molecule type" value="Genomic_DNA"/>
</dbReference>